<feature type="compositionally biased region" description="Low complexity" evidence="1">
    <location>
        <begin position="179"/>
        <end position="191"/>
    </location>
</feature>
<accession>A0A8S1YIK4</accession>
<dbReference type="AlphaFoldDB" id="A0A8S1YIK4"/>
<reference evidence="2" key="1">
    <citation type="submission" date="2021-01" db="EMBL/GenBank/DDBJ databases">
        <authorList>
            <consortium name="Genoscope - CEA"/>
            <person name="William W."/>
        </authorList>
    </citation>
    <scope>NUCLEOTIDE SEQUENCE</scope>
</reference>
<comment type="caution">
    <text evidence="2">The sequence shown here is derived from an EMBL/GenBank/DDBJ whole genome shotgun (WGS) entry which is preliminary data.</text>
</comment>
<dbReference type="OMA" id="DWRIHIG"/>
<name>A0A8S1YIK4_PAROT</name>
<evidence type="ECO:0000256" key="1">
    <source>
        <dbReference type="SAM" id="MobiDB-lite"/>
    </source>
</evidence>
<dbReference type="EMBL" id="CAJJDP010000156">
    <property type="protein sequence ID" value="CAD8211402.1"/>
    <property type="molecule type" value="Genomic_DNA"/>
</dbReference>
<feature type="region of interest" description="Disordered" evidence="1">
    <location>
        <begin position="156"/>
        <end position="192"/>
    </location>
</feature>
<sequence length="389" mass="45328">MQEPVLKCLHENHYSKQIIGVCVNSECQKIRPYCQQCLKCYLHSEHLHDLHDFTDFYNYMQEGLNTYNKMQNLAEELQSIAKLITIIINQLSFNPKINLKDISIIAINNLINKIIRVKEVEKTLKTNLELAVIPLQKIKQDFKELLQKNTEQQLIREEEPLKKTPVRSKKQKKAEKASSKGSQVVQNQQQTKQEEFKHQVVCIKPSKSKDEKKQQQQQQIIHNQGKYQFSNIYKNRAINVIQPENSAEGFGFCVCDQAISKCGTTIIAFRIIKCDWRIHIGVCDRDMLIESKYDPNLANVGHGSYLINNQGDVFSTVETEMNDKSLSFKFYNKNIITIEIDFQQQQITWIKKQPKETFTLKFDTQKELYPCVKLWGSSKVELLNPIILQ</sequence>
<keyword evidence="3" id="KW-1185">Reference proteome</keyword>
<proteinExistence type="predicted"/>
<dbReference type="OrthoDB" id="305710at2759"/>
<organism evidence="2 3">
    <name type="scientific">Paramecium octaurelia</name>
    <dbReference type="NCBI Taxonomy" id="43137"/>
    <lineage>
        <taxon>Eukaryota</taxon>
        <taxon>Sar</taxon>
        <taxon>Alveolata</taxon>
        <taxon>Ciliophora</taxon>
        <taxon>Intramacronucleata</taxon>
        <taxon>Oligohymenophorea</taxon>
        <taxon>Peniculida</taxon>
        <taxon>Parameciidae</taxon>
        <taxon>Paramecium</taxon>
    </lineage>
</organism>
<protein>
    <submittedName>
        <fullName evidence="2">Uncharacterized protein</fullName>
    </submittedName>
</protein>
<dbReference type="Proteomes" id="UP000683925">
    <property type="component" value="Unassembled WGS sequence"/>
</dbReference>
<feature type="compositionally biased region" description="Basic residues" evidence="1">
    <location>
        <begin position="164"/>
        <end position="173"/>
    </location>
</feature>
<evidence type="ECO:0000313" key="3">
    <source>
        <dbReference type="Proteomes" id="UP000683925"/>
    </source>
</evidence>
<evidence type="ECO:0000313" key="2">
    <source>
        <dbReference type="EMBL" id="CAD8211402.1"/>
    </source>
</evidence>
<gene>
    <name evidence="2" type="ORF">POCTA_138.1.T1540050</name>
</gene>